<protein>
    <recommendedName>
        <fullName evidence="2">Myb-like domain-containing protein</fullName>
    </recommendedName>
</protein>
<evidence type="ECO:0000256" key="1">
    <source>
        <dbReference type="SAM" id="MobiDB-lite"/>
    </source>
</evidence>
<organism evidence="3 4">
    <name type="scientific">Apiospora kogelbergensis</name>
    <dbReference type="NCBI Taxonomy" id="1337665"/>
    <lineage>
        <taxon>Eukaryota</taxon>
        <taxon>Fungi</taxon>
        <taxon>Dikarya</taxon>
        <taxon>Ascomycota</taxon>
        <taxon>Pezizomycotina</taxon>
        <taxon>Sordariomycetes</taxon>
        <taxon>Xylariomycetidae</taxon>
        <taxon>Amphisphaeriales</taxon>
        <taxon>Apiosporaceae</taxon>
        <taxon>Apiospora</taxon>
    </lineage>
</organism>
<gene>
    <name evidence="3" type="ORF">PG999_002058</name>
</gene>
<name>A0AAW0R7C8_9PEZI</name>
<feature type="region of interest" description="Disordered" evidence="1">
    <location>
        <begin position="129"/>
        <end position="172"/>
    </location>
</feature>
<dbReference type="PROSITE" id="PS50090">
    <property type="entry name" value="MYB_LIKE"/>
    <property type="match status" value="1"/>
</dbReference>
<dbReference type="InterPro" id="IPR001005">
    <property type="entry name" value="SANT/Myb"/>
</dbReference>
<accession>A0AAW0R7C8</accession>
<evidence type="ECO:0000313" key="3">
    <source>
        <dbReference type="EMBL" id="KAK8129678.1"/>
    </source>
</evidence>
<dbReference type="Proteomes" id="UP001392437">
    <property type="component" value="Unassembled WGS sequence"/>
</dbReference>
<dbReference type="EMBL" id="JAQQWP010000002">
    <property type="protein sequence ID" value="KAK8129678.1"/>
    <property type="molecule type" value="Genomic_DNA"/>
</dbReference>
<dbReference type="AlphaFoldDB" id="A0AAW0R7C8"/>
<comment type="caution">
    <text evidence="3">The sequence shown here is derived from an EMBL/GenBank/DDBJ whole genome shotgun (WGS) entry which is preliminary data.</text>
</comment>
<feature type="compositionally biased region" description="Low complexity" evidence="1">
    <location>
        <begin position="131"/>
        <end position="147"/>
    </location>
</feature>
<sequence length="285" mass="31118">MTTRRDNNPPKRFKWKGDALETLFKTITLHGELRVRIINWDMVYSEFTKVRPEFTKNSCQSKWSNTLHARCLAALRNGADLVNTPQPLPLPFPEYTPEDSPAANSKVEGISHAGSPQYLSDVHFKPTIAGSSHAAPASHSSPSPAAPLGTPCHRGRPMPPPQEEEGPATPLDAQSTQLPICHLYDQFGNNVGKIEIKDGFRHVDIKGTLHLSLPLISSHVAATPLAGSPGPDLSQIDPRVLAADQHLTPAKPDDSPLYREAHRLNIDEFIDSGAFDSPGQKSEAE</sequence>
<evidence type="ECO:0000313" key="4">
    <source>
        <dbReference type="Proteomes" id="UP001392437"/>
    </source>
</evidence>
<keyword evidence="4" id="KW-1185">Reference proteome</keyword>
<proteinExistence type="predicted"/>
<reference evidence="3 4" key="1">
    <citation type="submission" date="2023-01" db="EMBL/GenBank/DDBJ databases">
        <title>Analysis of 21 Apiospora genomes using comparative genomics revels a genus with tremendous synthesis potential of carbohydrate active enzymes and secondary metabolites.</title>
        <authorList>
            <person name="Sorensen T."/>
        </authorList>
    </citation>
    <scope>NUCLEOTIDE SEQUENCE [LARGE SCALE GENOMIC DNA]</scope>
    <source>
        <strain evidence="3 4">CBS 117206</strain>
    </source>
</reference>
<feature type="domain" description="Myb-like" evidence="2">
    <location>
        <begin position="7"/>
        <end position="67"/>
    </location>
</feature>
<evidence type="ECO:0000259" key="2">
    <source>
        <dbReference type="PROSITE" id="PS50090"/>
    </source>
</evidence>